<dbReference type="PRINTS" id="PR00237">
    <property type="entry name" value="GPCRRHODOPSN"/>
</dbReference>
<dbReference type="SMART" id="SM01381">
    <property type="entry name" value="7TM_GPCR_Srsx"/>
    <property type="match status" value="1"/>
</dbReference>
<dbReference type="FunFam" id="1.20.1070.10:FF:000142">
    <property type="entry name" value="G protein-coupled receptor 55"/>
    <property type="match status" value="1"/>
</dbReference>
<proteinExistence type="inferred from homology"/>
<dbReference type="GO" id="GO:0004930">
    <property type="term" value="F:G protein-coupled receptor activity"/>
    <property type="evidence" value="ECO:0007669"/>
    <property type="project" value="UniProtKB-KW"/>
</dbReference>
<dbReference type="PROSITE" id="PS00237">
    <property type="entry name" value="G_PROTEIN_RECEP_F1_1"/>
    <property type="match status" value="1"/>
</dbReference>
<dbReference type="GO" id="GO:0007200">
    <property type="term" value="P:phospholipase C-activating G protein-coupled receptor signaling pathway"/>
    <property type="evidence" value="ECO:0007669"/>
    <property type="project" value="TreeGrafter"/>
</dbReference>
<feature type="transmembrane region" description="Helical" evidence="11">
    <location>
        <begin position="266"/>
        <end position="290"/>
    </location>
</feature>
<gene>
    <name evidence="14" type="primary">LOC115816240</name>
</gene>
<evidence type="ECO:0000256" key="6">
    <source>
        <dbReference type="ARBA" id="ARBA00023136"/>
    </source>
</evidence>
<feature type="transmembrane region" description="Helical" evidence="11">
    <location>
        <begin position="61"/>
        <end position="78"/>
    </location>
</feature>
<feature type="transmembrane region" description="Helical" evidence="11">
    <location>
        <begin position="138"/>
        <end position="158"/>
    </location>
</feature>
<name>A0A6J2VV56_CHACN</name>
<keyword evidence="13" id="KW-1185">Reference proteome</keyword>
<evidence type="ECO:0000259" key="12">
    <source>
        <dbReference type="PROSITE" id="PS50262"/>
    </source>
</evidence>
<evidence type="ECO:0000256" key="5">
    <source>
        <dbReference type="ARBA" id="ARBA00023040"/>
    </source>
</evidence>
<dbReference type="Pfam" id="PF00001">
    <property type="entry name" value="7tm_1"/>
    <property type="match status" value="1"/>
</dbReference>
<keyword evidence="4 11" id="KW-1133">Transmembrane helix</keyword>
<evidence type="ECO:0000256" key="2">
    <source>
        <dbReference type="ARBA" id="ARBA00022475"/>
    </source>
</evidence>
<keyword evidence="5 10" id="KW-0297">G-protein coupled receptor</keyword>
<evidence type="ECO:0000256" key="4">
    <source>
        <dbReference type="ARBA" id="ARBA00022989"/>
    </source>
</evidence>
<evidence type="ECO:0000313" key="14">
    <source>
        <dbReference type="RefSeq" id="XP_030635066.1"/>
    </source>
</evidence>
<organism evidence="13 14">
    <name type="scientific">Chanos chanos</name>
    <name type="common">Milkfish</name>
    <name type="synonym">Mugil chanos</name>
    <dbReference type="NCBI Taxonomy" id="29144"/>
    <lineage>
        <taxon>Eukaryota</taxon>
        <taxon>Metazoa</taxon>
        <taxon>Chordata</taxon>
        <taxon>Craniata</taxon>
        <taxon>Vertebrata</taxon>
        <taxon>Euteleostomi</taxon>
        <taxon>Actinopterygii</taxon>
        <taxon>Neopterygii</taxon>
        <taxon>Teleostei</taxon>
        <taxon>Ostariophysi</taxon>
        <taxon>Gonorynchiformes</taxon>
        <taxon>Chanidae</taxon>
        <taxon>Chanos</taxon>
    </lineage>
</organism>
<dbReference type="InterPro" id="IPR000276">
    <property type="entry name" value="GPCR_Rhodpsn"/>
</dbReference>
<evidence type="ECO:0000256" key="7">
    <source>
        <dbReference type="ARBA" id="ARBA00023170"/>
    </source>
</evidence>
<feature type="transmembrane region" description="Helical" evidence="11">
    <location>
        <begin position="98"/>
        <end position="117"/>
    </location>
</feature>
<keyword evidence="7 10" id="KW-0675">Receptor</keyword>
<keyword evidence="8" id="KW-0325">Glycoprotein</keyword>
<feature type="domain" description="G-protein coupled receptors family 1 profile" evidence="12">
    <location>
        <begin position="40"/>
        <end position="287"/>
    </location>
</feature>
<dbReference type="RefSeq" id="XP_030635066.1">
    <property type="nucleotide sequence ID" value="XM_030779206.1"/>
</dbReference>
<dbReference type="GO" id="GO:0035025">
    <property type="term" value="P:positive regulation of Rho protein signal transduction"/>
    <property type="evidence" value="ECO:0007669"/>
    <property type="project" value="TreeGrafter"/>
</dbReference>
<dbReference type="OrthoDB" id="6069656at2759"/>
<dbReference type="SUPFAM" id="SSF81321">
    <property type="entry name" value="Family A G protein-coupled receptor-like"/>
    <property type="match status" value="1"/>
</dbReference>
<dbReference type="CDD" id="cd14982">
    <property type="entry name" value="7tmA_purinoceptor-like"/>
    <property type="match status" value="1"/>
</dbReference>
<dbReference type="GeneID" id="115816240"/>
<dbReference type="PANTHER" id="PTHR24232:SF112">
    <property type="entry name" value="LYSOPHOSPHATIDIC ACID RECEPTOR 6-LIKE"/>
    <property type="match status" value="1"/>
</dbReference>
<evidence type="ECO:0000256" key="8">
    <source>
        <dbReference type="ARBA" id="ARBA00023180"/>
    </source>
</evidence>
<keyword evidence="2" id="KW-1003">Cell membrane</keyword>
<dbReference type="Proteomes" id="UP000504632">
    <property type="component" value="Chromosome 7"/>
</dbReference>
<feature type="transmembrane region" description="Helical" evidence="11">
    <location>
        <begin position="182"/>
        <end position="209"/>
    </location>
</feature>
<evidence type="ECO:0000256" key="10">
    <source>
        <dbReference type="RuleBase" id="RU000688"/>
    </source>
</evidence>
<keyword evidence="6 11" id="KW-0472">Membrane</keyword>
<dbReference type="PROSITE" id="PS50262">
    <property type="entry name" value="G_PROTEIN_RECEP_F1_2"/>
    <property type="match status" value="1"/>
</dbReference>
<protein>
    <submittedName>
        <fullName evidence="14">Lysophosphatidic acid receptor 6</fullName>
    </submittedName>
</protein>
<sequence>MSPNQSIEDIAYKCLNGTQVQLNSVSIAVYALVFTAGLILNLIALVVFFRYTRARSHTTVYMTNLTLADLILVTTLPLRISYHSGFSELSQGLCEATGVVLLINMYGSIFLLTCISFDRCLAVCFPLSSRVQEGRKRAPLVCLGVWFLTVGASLPNYILVKGRESRKNCFMSFPLYTTQKNAVALTLTVGFGIPLAIMVLSSWGLLRAISRSTAAQTADLVDSRKIQRMIVISLVVFLVCFLPYHLTLGLMYLYSGNPEIFPCALVITYHYSLMVACLNAMLDPLVYYFTTETFRREVDMDAVRRMWPMGSHSSDGNNRSQAPLNS</sequence>
<comment type="similarity">
    <text evidence="10">Belongs to the G-protein coupled receptor 1 family.</text>
</comment>
<reference evidence="14" key="1">
    <citation type="submission" date="2025-08" db="UniProtKB">
        <authorList>
            <consortium name="RefSeq"/>
        </authorList>
    </citation>
    <scope>IDENTIFICATION</scope>
</reference>
<dbReference type="InParanoid" id="A0A6J2VV56"/>
<comment type="subcellular location">
    <subcellularLocation>
        <location evidence="1">Cell membrane</location>
        <topology evidence="1">Multi-pass membrane protein</topology>
    </subcellularLocation>
</comment>
<keyword evidence="3 10" id="KW-0812">Transmembrane</keyword>
<dbReference type="GO" id="GO:0005886">
    <property type="term" value="C:plasma membrane"/>
    <property type="evidence" value="ECO:0007669"/>
    <property type="project" value="UniProtKB-SubCell"/>
</dbReference>
<evidence type="ECO:0000256" key="3">
    <source>
        <dbReference type="ARBA" id="ARBA00022692"/>
    </source>
</evidence>
<dbReference type="PANTHER" id="PTHR24232">
    <property type="entry name" value="G-PROTEIN COUPLED RECEPTOR"/>
    <property type="match status" value="1"/>
</dbReference>
<accession>A0A6J2VV56</accession>
<evidence type="ECO:0000256" key="9">
    <source>
        <dbReference type="ARBA" id="ARBA00023224"/>
    </source>
</evidence>
<feature type="transmembrane region" description="Helical" evidence="11">
    <location>
        <begin position="27"/>
        <end position="49"/>
    </location>
</feature>
<keyword evidence="9 10" id="KW-0807">Transducer</keyword>
<evidence type="ECO:0000256" key="11">
    <source>
        <dbReference type="SAM" id="Phobius"/>
    </source>
</evidence>
<evidence type="ECO:0000256" key="1">
    <source>
        <dbReference type="ARBA" id="ARBA00004651"/>
    </source>
</evidence>
<dbReference type="Gene3D" id="1.20.1070.10">
    <property type="entry name" value="Rhodopsin 7-helix transmembrane proteins"/>
    <property type="match status" value="1"/>
</dbReference>
<feature type="transmembrane region" description="Helical" evidence="11">
    <location>
        <begin position="230"/>
        <end position="254"/>
    </location>
</feature>
<dbReference type="InterPro" id="IPR017452">
    <property type="entry name" value="GPCR_Rhodpsn_7TM"/>
</dbReference>
<evidence type="ECO:0000313" key="13">
    <source>
        <dbReference type="Proteomes" id="UP000504632"/>
    </source>
</evidence>
<dbReference type="AlphaFoldDB" id="A0A6J2VV56"/>